<gene>
    <name evidence="1" type="ORF">HNR65_001805</name>
</gene>
<keyword evidence="2" id="KW-1185">Reference proteome</keyword>
<dbReference type="Gene3D" id="2.130.10.10">
    <property type="entry name" value="YVTN repeat-like/Quinoprotein amine dehydrogenase"/>
    <property type="match status" value="1"/>
</dbReference>
<comment type="caution">
    <text evidence="1">The sequence shown here is derived from an EMBL/GenBank/DDBJ whole genome shotgun (WGS) entry which is preliminary data.</text>
</comment>
<name>A0A7W0HKR6_9BACT</name>
<dbReference type="Proteomes" id="UP000525298">
    <property type="component" value="Unassembled WGS sequence"/>
</dbReference>
<protein>
    <submittedName>
        <fullName evidence="1">Uncharacterized protein</fullName>
    </submittedName>
</protein>
<evidence type="ECO:0000313" key="1">
    <source>
        <dbReference type="EMBL" id="MBA2881478.1"/>
    </source>
</evidence>
<dbReference type="RefSeq" id="WP_181551138.1">
    <property type="nucleotide sequence ID" value="NZ_JACDUS010000004.1"/>
</dbReference>
<evidence type="ECO:0000313" key="2">
    <source>
        <dbReference type="Proteomes" id="UP000525298"/>
    </source>
</evidence>
<sequence length="422" mass="48841">MSIKNRLKNSTLFPLLVYLRYWANRYAIKRVLTSDKLAKGFDLKPVDPGINFFGYYNMLPENKKGEILYLKVNQEETRGSLFESASIMLKNPDGSTSKISETKAWNWQQGCMLQWAPGADGRILFNDYDPETDRYIAKVIDKFGNPVARYDIPVNNVSKCGNFALSLNYDRLAKMRPDYGYFNKKDQTLPPDDQDGIWYLDLKTGAYKLILSLESLKNLAYVPTMDGAGHKVNHIDINPDGTRFMFLHRWVGPQGRFMRLVTADPDGSNLCILNGDKMTSHCCWADNNEIIAFCQYNEKRGYFKFNDKSKAVRFLSAKMPKTDGHPSVSPNGQWLVTDTYPDKSRMSHLYLYNMFTDDIIHLGRFYQPLKYKKLMRVDLHPKWSKNGKSVFFESAHNSNRKLYELSTINQKAKNRLLYFIKS</sequence>
<reference evidence="1 2" key="1">
    <citation type="submission" date="2020-07" db="EMBL/GenBank/DDBJ databases">
        <title>Genomic Encyclopedia of Type Strains, Phase IV (KMG-IV): sequencing the most valuable type-strain genomes for metagenomic binning, comparative biology and taxonomic classification.</title>
        <authorList>
            <person name="Goeker M."/>
        </authorList>
    </citation>
    <scope>NUCLEOTIDE SEQUENCE [LARGE SCALE GENOMIC DNA]</scope>
    <source>
        <strain evidence="1 2">DSM 17721</strain>
    </source>
</reference>
<dbReference type="SUPFAM" id="SSF82171">
    <property type="entry name" value="DPP6 N-terminal domain-like"/>
    <property type="match status" value="1"/>
</dbReference>
<organism evidence="1 2">
    <name type="scientific">Desulfosalsimonas propionicica</name>
    <dbReference type="NCBI Taxonomy" id="332175"/>
    <lineage>
        <taxon>Bacteria</taxon>
        <taxon>Pseudomonadati</taxon>
        <taxon>Thermodesulfobacteriota</taxon>
        <taxon>Desulfobacteria</taxon>
        <taxon>Desulfobacterales</taxon>
        <taxon>Desulfosalsimonadaceae</taxon>
        <taxon>Desulfosalsimonas</taxon>
    </lineage>
</organism>
<dbReference type="AlphaFoldDB" id="A0A7W0HKR6"/>
<proteinExistence type="predicted"/>
<dbReference type="EMBL" id="JACDUS010000004">
    <property type="protein sequence ID" value="MBA2881478.1"/>
    <property type="molecule type" value="Genomic_DNA"/>
</dbReference>
<accession>A0A7W0HKR6</accession>
<dbReference type="InterPro" id="IPR015943">
    <property type="entry name" value="WD40/YVTN_repeat-like_dom_sf"/>
</dbReference>